<accession>A0A1Q3D8R3</accession>
<evidence type="ECO:0000256" key="3">
    <source>
        <dbReference type="ARBA" id="ARBA00022692"/>
    </source>
</evidence>
<comment type="caution">
    <text evidence="8">The sequence shown here is derived from an EMBL/GenBank/DDBJ whole genome shotgun (WGS) entry which is preliminary data.</text>
</comment>
<comment type="similarity">
    <text evidence="2 6">Belongs to the drug/metabolite transporter (DMT) superfamily. Plant drug/metabolite exporter (P-DME) (TC 2.A.7.4) family.</text>
</comment>
<keyword evidence="3 6" id="KW-0812">Transmembrane</keyword>
<sequence length="127" mass="14250">MNICRNSQKKEHKKPYLTVFLIQSIYTVMFLLSKAAFNGGMNNFVFVFYRQAAATVFLAPLALFFERKTTPPLRFVAFCKIFMLSLCGITLSLNIYGIALVYTSATLAAATTNSLPVITFFLAVLLR</sequence>
<feature type="transmembrane region" description="Helical" evidence="6">
    <location>
        <begin position="105"/>
        <end position="126"/>
    </location>
</feature>
<evidence type="ECO:0000259" key="7">
    <source>
        <dbReference type="Pfam" id="PF00892"/>
    </source>
</evidence>
<evidence type="ECO:0000313" key="8">
    <source>
        <dbReference type="EMBL" id="GAV88703.1"/>
    </source>
</evidence>
<protein>
    <recommendedName>
        <fullName evidence="6">WAT1-related protein</fullName>
    </recommendedName>
</protein>
<reference evidence="9" key="1">
    <citation type="submission" date="2016-04" db="EMBL/GenBank/DDBJ databases">
        <title>Cephalotus genome sequencing.</title>
        <authorList>
            <person name="Fukushima K."/>
            <person name="Hasebe M."/>
            <person name="Fang X."/>
        </authorList>
    </citation>
    <scope>NUCLEOTIDE SEQUENCE [LARGE SCALE GENOMIC DNA]</scope>
    <source>
        <strain evidence="9">cv. St1</strain>
    </source>
</reference>
<dbReference type="PANTHER" id="PTHR31218">
    <property type="entry name" value="WAT1-RELATED PROTEIN"/>
    <property type="match status" value="1"/>
</dbReference>
<evidence type="ECO:0000256" key="1">
    <source>
        <dbReference type="ARBA" id="ARBA00004141"/>
    </source>
</evidence>
<comment type="caution">
    <text evidence="6">Lacks conserved residue(s) required for the propagation of feature annotation.</text>
</comment>
<feature type="transmembrane region" description="Helical" evidence="6">
    <location>
        <begin position="15"/>
        <end position="32"/>
    </location>
</feature>
<name>A0A1Q3D8R3_CEPFO</name>
<evidence type="ECO:0000256" key="6">
    <source>
        <dbReference type="RuleBase" id="RU363077"/>
    </source>
</evidence>
<dbReference type="Pfam" id="PF00892">
    <property type="entry name" value="EamA"/>
    <property type="match status" value="1"/>
</dbReference>
<evidence type="ECO:0000256" key="2">
    <source>
        <dbReference type="ARBA" id="ARBA00007635"/>
    </source>
</evidence>
<dbReference type="AlphaFoldDB" id="A0A1Q3D8R3"/>
<dbReference type="InterPro" id="IPR000620">
    <property type="entry name" value="EamA_dom"/>
</dbReference>
<dbReference type="SUPFAM" id="SSF103481">
    <property type="entry name" value="Multidrug resistance efflux transporter EmrE"/>
    <property type="match status" value="1"/>
</dbReference>
<keyword evidence="4 6" id="KW-1133">Transmembrane helix</keyword>
<organism evidence="8 9">
    <name type="scientific">Cephalotus follicularis</name>
    <name type="common">Albany pitcher plant</name>
    <dbReference type="NCBI Taxonomy" id="3775"/>
    <lineage>
        <taxon>Eukaryota</taxon>
        <taxon>Viridiplantae</taxon>
        <taxon>Streptophyta</taxon>
        <taxon>Embryophyta</taxon>
        <taxon>Tracheophyta</taxon>
        <taxon>Spermatophyta</taxon>
        <taxon>Magnoliopsida</taxon>
        <taxon>eudicotyledons</taxon>
        <taxon>Gunneridae</taxon>
        <taxon>Pentapetalae</taxon>
        <taxon>rosids</taxon>
        <taxon>fabids</taxon>
        <taxon>Oxalidales</taxon>
        <taxon>Cephalotaceae</taxon>
        <taxon>Cephalotus</taxon>
    </lineage>
</organism>
<evidence type="ECO:0000256" key="5">
    <source>
        <dbReference type="ARBA" id="ARBA00023136"/>
    </source>
</evidence>
<feature type="transmembrane region" description="Helical" evidence="6">
    <location>
        <begin position="77"/>
        <end position="99"/>
    </location>
</feature>
<dbReference type="InterPro" id="IPR037185">
    <property type="entry name" value="EmrE-like"/>
</dbReference>
<proteinExistence type="inferred from homology"/>
<gene>
    <name evidence="8" type="ORF">CFOL_v3_32125</name>
</gene>
<feature type="non-terminal residue" evidence="8">
    <location>
        <position position="127"/>
    </location>
</feature>
<comment type="subcellular location">
    <subcellularLocation>
        <location evidence="1 6">Membrane</location>
        <topology evidence="1 6">Multi-pass membrane protein</topology>
    </subcellularLocation>
</comment>
<dbReference type="OrthoDB" id="1718296at2759"/>
<keyword evidence="5 6" id="KW-0472">Membrane</keyword>
<dbReference type="EMBL" id="BDDD01005038">
    <property type="protein sequence ID" value="GAV88703.1"/>
    <property type="molecule type" value="Genomic_DNA"/>
</dbReference>
<dbReference type="GO" id="GO:0022857">
    <property type="term" value="F:transmembrane transporter activity"/>
    <property type="evidence" value="ECO:0007669"/>
    <property type="project" value="InterPro"/>
</dbReference>
<dbReference type="InParanoid" id="A0A1Q3D8R3"/>
<dbReference type="GO" id="GO:0016020">
    <property type="term" value="C:membrane"/>
    <property type="evidence" value="ECO:0007669"/>
    <property type="project" value="UniProtKB-SubCell"/>
</dbReference>
<dbReference type="InterPro" id="IPR030184">
    <property type="entry name" value="WAT1-related"/>
</dbReference>
<feature type="transmembrane region" description="Helical" evidence="6">
    <location>
        <begin position="44"/>
        <end position="65"/>
    </location>
</feature>
<evidence type="ECO:0000256" key="4">
    <source>
        <dbReference type="ARBA" id="ARBA00022989"/>
    </source>
</evidence>
<feature type="domain" description="EamA" evidence="7">
    <location>
        <begin position="16"/>
        <end position="126"/>
    </location>
</feature>
<dbReference type="Proteomes" id="UP000187406">
    <property type="component" value="Unassembled WGS sequence"/>
</dbReference>
<dbReference type="STRING" id="3775.A0A1Q3D8R3"/>
<evidence type="ECO:0000313" key="9">
    <source>
        <dbReference type="Proteomes" id="UP000187406"/>
    </source>
</evidence>
<keyword evidence="9" id="KW-1185">Reference proteome</keyword>